<keyword evidence="1" id="KW-0677">Repeat</keyword>
<dbReference type="Gene3D" id="1.25.40.10">
    <property type="entry name" value="Tetratricopeptide repeat domain"/>
    <property type="match status" value="1"/>
</dbReference>
<organism evidence="3">
    <name type="scientific">sediment metagenome</name>
    <dbReference type="NCBI Taxonomy" id="749907"/>
    <lineage>
        <taxon>unclassified sequences</taxon>
        <taxon>metagenomes</taxon>
        <taxon>ecological metagenomes</taxon>
    </lineage>
</organism>
<sequence length="298" mass="34375">MIEPYVEDWLEKVERTIDPERRIALLEEARHMTPQDDKIRERLIQEYRSVKRWPQAAKLLEEMVKEKPQEQKLFELYEVYESMKDSNGAVSVLRRLLQETPEDAELRLRLARTLEKAKKLPEAIREYEAALSRIDPKEKLAVYKTLGFLYTETGALDKAVASYLKAAELDGKDVNLYYNLATLYEKTGDKEKANQFLAQAVALQPEDVESRLNLAESLFSKGSVDEAQPYLDEVVKRKPDSLRALLLLVQIADKKGDKKRLKELYEKVYALAPDNEIVLYNLAVLEYEAGNLGKSLSY</sequence>
<dbReference type="PANTHER" id="PTHR45586">
    <property type="entry name" value="TPR REPEAT-CONTAINING PROTEIN PA4667"/>
    <property type="match status" value="1"/>
</dbReference>
<reference evidence="3" key="2">
    <citation type="journal article" date="2011" name="Microb. Ecol.">
        <title>Taxonomic and Functional Metagenomic Profiling of the Microbial Community in the Anoxic Sediment of a Sub-saline Shallow Lake (Laguna de Carrizo, Central Spain).</title>
        <authorList>
            <person name="Ferrer M."/>
            <person name="Guazzaroni M.E."/>
            <person name="Richter M."/>
            <person name="Garcia-Salamanca A."/>
            <person name="Yarza P."/>
            <person name="Suarez-Suarez A."/>
            <person name="Solano J."/>
            <person name="Alcaide M."/>
            <person name="van Dillewijn P."/>
            <person name="Molina-Henares M.A."/>
            <person name="Lopez-Cortes N."/>
            <person name="Al-Ramahi Y."/>
            <person name="Guerrero C."/>
            <person name="Acosta A."/>
            <person name="de Eugenio L.I."/>
            <person name="Martinez V."/>
            <person name="Marques S."/>
            <person name="Rojo F."/>
            <person name="Santero E."/>
            <person name="Genilloud O."/>
            <person name="Perez-Perez J."/>
            <person name="Rossello-Mora R."/>
            <person name="Ramos J.L."/>
        </authorList>
    </citation>
    <scope>NUCLEOTIDE SEQUENCE</scope>
</reference>
<gene>
    <name evidence="3" type="ORF">LDC_1663</name>
</gene>
<comment type="caution">
    <text evidence="3">The sequence shown here is derived from an EMBL/GenBank/DDBJ whole genome shotgun (WGS) entry which is preliminary data.</text>
</comment>
<reference evidence="3" key="1">
    <citation type="submission" date="2010-07" db="EMBL/GenBank/DDBJ databases">
        <authorList>
            <consortium name="CONSOLIDER consortium CSD2007-00005"/>
            <person name="Guazzaroni M.-E."/>
            <person name="Richter M."/>
            <person name="Garcia-Salamanca A."/>
            <person name="Yarza P."/>
            <person name="Ferrer M."/>
        </authorList>
    </citation>
    <scope>NUCLEOTIDE SEQUENCE</scope>
</reference>
<evidence type="ECO:0000313" key="3">
    <source>
        <dbReference type="EMBL" id="EFK96313.1"/>
    </source>
</evidence>
<dbReference type="AlphaFoldDB" id="D9PJF4"/>
<dbReference type="PROSITE" id="PS50005">
    <property type="entry name" value="TPR"/>
    <property type="match status" value="2"/>
</dbReference>
<dbReference type="EMBL" id="ADZX01000515">
    <property type="protein sequence ID" value="EFK96313.1"/>
    <property type="molecule type" value="Genomic_DNA"/>
</dbReference>
<dbReference type="SUPFAM" id="SSF48452">
    <property type="entry name" value="TPR-like"/>
    <property type="match status" value="1"/>
</dbReference>
<proteinExistence type="predicted"/>
<dbReference type="Pfam" id="PF13414">
    <property type="entry name" value="TPR_11"/>
    <property type="match status" value="1"/>
</dbReference>
<dbReference type="InterPro" id="IPR011990">
    <property type="entry name" value="TPR-like_helical_dom_sf"/>
</dbReference>
<accession>D9PJF4</accession>
<dbReference type="PROSITE" id="PS50293">
    <property type="entry name" value="TPR_REGION"/>
    <property type="match status" value="1"/>
</dbReference>
<dbReference type="PANTHER" id="PTHR45586:SF1">
    <property type="entry name" value="LIPOPOLYSACCHARIDE ASSEMBLY PROTEIN B"/>
    <property type="match status" value="1"/>
</dbReference>
<dbReference type="InterPro" id="IPR051012">
    <property type="entry name" value="CellSynth/LPSAsmb/PSIAsmb"/>
</dbReference>
<keyword evidence="2" id="KW-0802">TPR repeat</keyword>
<protein>
    <submittedName>
        <fullName evidence="3">Tetratricopeptide TPR_2 repeat protein</fullName>
    </submittedName>
</protein>
<dbReference type="InterPro" id="IPR019734">
    <property type="entry name" value="TPR_rpt"/>
</dbReference>
<feature type="non-terminal residue" evidence="3">
    <location>
        <position position="298"/>
    </location>
</feature>
<dbReference type="Pfam" id="PF14559">
    <property type="entry name" value="TPR_19"/>
    <property type="match status" value="2"/>
</dbReference>
<evidence type="ECO:0000256" key="2">
    <source>
        <dbReference type="ARBA" id="ARBA00022803"/>
    </source>
</evidence>
<evidence type="ECO:0000256" key="1">
    <source>
        <dbReference type="ARBA" id="ARBA00022737"/>
    </source>
</evidence>
<dbReference type="SMART" id="SM00028">
    <property type="entry name" value="TPR"/>
    <property type="match status" value="5"/>
</dbReference>
<name>D9PJF4_9ZZZZ</name>